<dbReference type="Proteomes" id="UP000298652">
    <property type="component" value="Chromosome 3"/>
</dbReference>
<reference evidence="1" key="1">
    <citation type="submission" date="2019-03" db="EMBL/GenBank/DDBJ databases">
        <title>WGS assembly of Setaria viridis.</title>
        <authorList>
            <person name="Huang P."/>
            <person name="Jenkins J."/>
            <person name="Grimwood J."/>
            <person name="Barry K."/>
            <person name="Healey A."/>
            <person name="Mamidi S."/>
            <person name="Sreedasyam A."/>
            <person name="Shu S."/>
            <person name="Feldman M."/>
            <person name="Wu J."/>
            <person name="Yu Y."/>
            <person name="Chen C."/>
            <person name="Johnson J."/>
            <person name="Rokhsar D."/>
            <person name="Baxter I."/>
            <person name="Schmutz J."/>
            <person name="Brutnell T."/>
            <person name="Kellogg E."/>
        </authorList>
    </citation>
    <scope>NUCLEOTIDE SEQUENCE [LARGE SCALE GENOMIC DNA]</scope>
</reference>
<keyword evidence="2" id="KW-1185">Reference proteome</keyword>
<dbReference type="Gramene" id="TKW27904">
    <property type="protein sequence ID" value="TKW27904"/>
    <property type="gene ID" value="SEVIR_3G288550v2"/>
</dbReference>
<sequence length="50" mass="5410">MLIPLSLLEVALGLPNFLLVGRLSGIPPRTVRTGIIDVIIGFFMISCNDI</sequence>
<name>A0A4U6VHG1_SETVI</name>
<evidence type="ECO:0000313" key="1">
    <source>
        <dbReference type="EMBL" id="TKW27904.1"/>
    </source>
</evidence>
<dbReference type="AlphaFoldDB" id="A0A4U6VHG1"/>
<dbReference type="EMBL" id="CM016554">
    <property type="protein sequence ID" value="TKW27904.1"/>
    <property type="molecule type" value="Genomic_DNA"/>
</dbReference>
<gene>
    <name evidence="1" type="ORF">SEVIR_3G288550v2</name>
</gene>
<organism evidence="1 2">
    <name type="scientific">Setaria viridis</name>
    <name type="common">Green bristlegrass</name>
    <name type="synonym">Setaria italica subsp. viridis</name>
    <dbReference type="NCBI Taxonomy" id="4556"/>
    <lineage>
        <taxon>Eukaryota</taxon>
        <taxon>Viridiplantae</taxon>
        <taxon>Streptophyta</taxon>
        <taxon>Embryophyta</taxon>
        <taxon>Tracheophyta</taxon>
        <taxon>Spermatophyta</taxon>
        <taxon>Magnoliopsida</taxon>
        <taxon>Liliopsida</taxon>
        <taxon>Poales</taxon>
        <taxon>Poaceae</taxon>
        <taxon>PACMAD clade</taxon>
        <taxon>Panicoideae</taxon>
        <taxon>Panicodae</taxon>
        <taxon>Paniceae</taxon>
        <taxon>Cenchrinae</taxon>
        <taxon>Setaria</taxon>
    </lineage>
</organism>
<accession>A0A4U6VHG1</accession>
<evidence type="ECO:0000313" key="2">
    <source>
        <dbReference type="Proteomes" id="UP000298652"/>
    </source>
</evidence>
<protein>
    <submittedName>
        <fullName evidence="1">Uncharacterized protein</fullName>
    </submittedName>
</protein>
<proteinExistence type="predicted"/>